<dbReference type="GO" id="GO:0008170">
    <property type="term" value="F:N-methyltransferase activity"/>
    <property type="evidence" value="ECO:0007669"/>
    <property type="project" value="InterPro"/>
</dbReference>
<reference evidence="8 9" key="1">
    <citation type="submission" date="2020-08" db="EMBL/GenBank/DDBJ databases">
        <title>Genomic Encyclopedia of Type Strains, Phase IV (KMG-V): Genome sequencing to study the core and pangenomes of soil and plant-associated prokaryotes.</title>
        <authorList>
            <person name="Whitman W."/>
        </authorList>
    </citation>
    <scope>NUCLEOTIDE SEQUENCE [LARGE SCALE GENOMIC DNA]</scope>
    <source>
        <strain evidence="8 9">DSM 7078</strain>
    </source>
</reference>
<dbReference type="GO" id="GO:0003677">
    <property type="term" value="F:DNA binding"/>
    <property type="evidence" value="ECO:0007669"/>
    <property type="project" value="InterPro"/>
</dbReference>
<dbReference type="InterPro" id="IPR029063">
    <property type="entry name" value="SAM-dependent_MTases_sf"/>
</dbReference>
<dbReference type="Gene3D" id="3.40.50.150">
    <property type="entry name" value="Vaccinia Virus protein VP39"/>
    <property type="match status" value="1"/>
</dbReference>
<dbReference type="PANTHER" id="PTHR42933">
    <property type="entry name" value="SLR6095 PROTEIN"/>
    <property type="match status" value="1"/>
</dbReference>
<dbReference type="EMBL" id="JACHIQ010000002">
    <property type="protein sequence ID" value="MBB6067843.1"/>
    <property type="molecule type" value="Genomic_DNA"/>
</dbReference>
<organism evidence="8 9">
    <name type="scientific">Methanococcus maripaludis</name>
    <name type="common">Methanococcus deltae</name>
    <dbReference type="NCBI Taxonomy" id="39152"/>
    <lineage>
        <taxon>Archaea</taxon>
        <taxon>Methanobacteriati</taxon>
        <taxon>Methanobacteriota</taxon>
        <taxon>Methanomada group</taxon>
        <taxon>Methanococci</taxon>
        <taxon>Methanococcales</taxon>
        <taxon>Methanococcaceae</taxon>
        <taxon>Methanococcus</taxon>
    </lineage>
</organism>
<dbReference type="AlphaFoldDB" id="A0A7J9S0S5"/>
<sequence>MGKPVDFFTDGAKRLYKEMDGFEARGLDKSRAFTDFITMVTCALANPTMEKEYLDVVKRYPRKKNENIGEGAIDIFPRMFAVLVDEMDKVSDEKTDILGDLFQGAITFGEHGQFFTPDPVCRLMADIVAIGQPINEPYVNDCACGSGRTLLATARHSPNSIFVGQDIDYRCALMTSINFALYGLRGYVIWGNTLSWKIWDVYQISWNGKNILRKVDPKKFQFPPGCEPKSVESEILEQDHVEISENNISDKIPKLQKPEKLGQLSLSDFIKT</sequence>
<name>A0A7J9S0S5_METMI</name>
<evidence type="ECO:0000313" key="8">
    <source>
        <dbReference type="EMBL" id="MBB6067843.1"/>
    </source>
</evidence>
<keyword evidence="3" id="KW-0808">Transferase</keyword>
<dbReference type="GO" id="GO:0009007">
    <property type="term" value="F:site-specific DNA-methyltransferase (adenine-specific) activity"/>
    <property type="evidence" value="ECO:0007669"/>
    <property type="project" value="UniProtKB-EC"/>
</dbReference>
<dbReference type="InterPro" id="IPR003356">
    <property type="entry name" value="DNA_methylase_A-5"/>
</dbReference>
<dbReference type="GO" id="GO:0032259">
    <property type="term" value="P:methylation"/>
    <property type="evidence" value="ECO:0007669"/>
    <property type="project" value="UniProtKB-KW"/>
</dbReference>
<keyword evidence="5" id="KW-0680">Restriction system</keyword>
<comment type="catalytic activity">
    <reaction evidence="6">
        <text>a 2'-deoxyadenosine in DNA + S-adenosyl-L-methionine = an N(6)-methyl-2'-deoxyadenosine in DNA + S-adenosyl-L-homocysteine + H(+)</text>
        <dbReference type="Rhea" id="RHEA:15197"/>
        <dbReference type="Rhea" id="RHEA-COMP:12418"/>
        <dbReference type="Rhea" id="RHEA-COMP:12419"/>
        <dbReference type="ChEBI" id="CHEBI:15378"/>
        <dbReference type="ChEBI" id="CHEBI:57856"/>
        <dbReference type="ChEBI" id="CHEBI:59789"/>
        <dbReference type="ChEBI" id="CHEBI:90615"/>
        <dbReference type="ChEBI" id="CHEBI:90616"/>
        <dbReference type="EC" id="2.1.1.72"/>
    </reaction>
</comment>
<evidence type="ECO:0000256" key="5">
    <source>
        <dbReference type="ARBA" id="ARBA00022747"/>
    </source>
</evidence>
<evidence type="ECO:0000256" key="4">
    <source>
        <dbReference type="ARBA" id="ARBA00022691"/>
    </source>
</evidence>
<proteinExistence type="predicted"/>
<dbReference type="Pfam" id="PF02384">
    <property type="entry name" value="N6_Mtase"/>
    <property type="match status" value="1"/>
</dbReference>
<evidence type="ECO:0000256" key="2">
    <source>
        <dbReference type="ARBA" id="ARBA00022603"/>
    </source>
</evidence>
<dbReference type="InterPro" id="IPR051537">
    <property type="entry name" value="DNA_Adenine_Mtase"/>
</dbReference>
<dbReference type="PANTHER" id="PTHR42933:SF1">
    <property type="entry name" value="SITE-SPECIFIC DNA-METHYLTRANSFERASE (ADENINE-SPECIFIC)"/>
    <property type="match status" value="1"/>
</dbReference>
<dbReference type="RefSeq" id="WP_183546874.1">
    <property type="nucleotide sequence ID" value="NZ_JACHIQ010000002.1"/>
</dbReference>
<dbReference type="GO" id="GO:0009307">
    <property type="term" value="P:DNA restriction-modification system"/>
    <property type="evidence" value="ECO:0007669"/>
    <property type="project" value="UniProtKB-KW"/>
</dbReference>
<dbReference type="SUPFAM" id="SSF53335">
    <property type="entry name" value="S-adenosyl-L-methionine-dependent methyltransferases"/>
    <property type="match status" value="1"/>
</dbReference>
<dbReference type="Proteomes" id="UP000584706">
    <property type="component" value="Unassembled WGS sequence"/>
</dbReference>
<evidence type="ECO:0000313" key="9">
    <source>
        <dbReference type="Proteomes" id="UP000584706"/>
    </source>
</evidence>
<keyword evidence="2" id="KW-0489">Methyltransferase</keyword>
<keyword evidence="4" id="KW-0949">S-adenosyl-L-methionine</keyword>
<accession>A0A7J9S0S5</accession>
<evidence type="ECO:0000256" key="3">
    <source>
        <dbReference type="ARBA" id="ARBA00022679"/>
    </source>
</evidence>
<comment type="caution">
    <text evidence="8">The sequence shown here is derived from an EMBL/GenBank/DDBJ whole genome shotgun (WGS) entry which is preliminary data.</text>
</comment>
<feature type="domain" description="DNA methylase adenine-specific" evidence="7">
    <location>
        <begin position="109"/>
        <end position="197"/>
    </location>
</feature>
<gene>
    <name evidence="8" type="ORF">HNP97_001353</name>
</gene>
<protein>
    <recommendedName>
        <fullName evidence="1">site-specific DNA-methyltransferase (adenine-specific)</fullName>
        <ecNumber evidence="1">2.1.1.72</ecNumber>
    </recommendedName>
</protein>
<dbReference type="PRINTS" id="PR00507">
    <property type="entry name" value="N12N6MTFRASE"/>
</dbReference>
<evidence type="ECO:0000256" key="6">
    <source>
        <dbReference type="ARBA" id="ARBA00047942"/>
    </source>
</evidence>
<dbReference type="EC" id="2.1.1.72" evidence="1"/>
<evidence type="ECO:0000256" key="1">
    <source>
        <dbReference type="ARBA" id="ARBA00011900"/>
    </source>
</evidence>
<evidence type="ECO:0000259" key="7">
    <source>
        <dbReference type="Pfam" id="PF02384"/>
    </source>
</evidence>